<feature type="compositionally biased region" description="Pro residues" evidence="1">
    <location>
        <begin position="68"/>
        <end position="78"/>
    </location>
</feature>
<evidence type="ECO:0000256" key="1">
    <source>
        <dbReference type="SAM" id="MobiDB-lite"/>
    </source>
</evidence>
<name>M1NNV5_9CORY</name>
<feature type="compositionally biased region" description="Low complexity" evidence="1">
    <location>
        <begin position="104"/>
        <end position="118"/>
    </location>
</feature>
<dbReference type="PATRIC" id="fig|1121362.3.peg.2029"/>
<dbReference type="EMBL" id="CP003697">
    <property type="protein sequence ID" value="AGF73008.1"/>
    <property type="molecule type" value="Genomic_DNA"/>
</dbReference>
<feature type="region of interest" description="Disordered" evidence="1">
    <location>
        <begin position="63"/>
        <end position="128"/>
    </location>
</feature>
<dbReference type="eggNOG" id="COG4758">
    <property type="taxonomic scope" value="Bacteria"/>
</dbReference>
<protein>
    <recommendedName>
        <fullName evidence="4">Cell wall-active antibiotics response LiaF-like C-terminal domain-containing protein</fullName>
    </recommendedName>
</protein>
<accession>M1NNV5</accession>
<reference evidence="2 3" key="1">
    <citation type="journal article" date="2012" name="Stand. Genomic Sci.">
        <title>Genome sequence of the halotolerant bacterium Corynebacterium halotolerans type strain YIM 70093(T) (= DSM 44683(T)).</title>
        <authorList>
            <person name="Ruckert C."/>
            <person name="Albersmeier A."/>
            <person name="Al-Dilaimi A."/>
            <person name="Niehaus K."/>
            <person name="Szczepanowski R."/>
            <person name="Kalinowski J."/>
        </authorList>
    </citation>
    <scope>NUCLEOTIDE SEQUENCE [LARGE SCALE GENOMIC DNA]</scope>
    <source>
        <strain evidence="2">YIM 70093</strain>
    </source>
</reference>
<dbReference type="Proteomes" id="UP000011723">
    <property type="component" value="Chromosome"/>
</dbReference>
<feature type="compositionally biased region" description="Low complexity" evidence="1">
    <location>
        <begin position="79"/>
        <end position="96"/>
    </location>
</feature>
<dbReference type="STRING" id="1121362.A605_10030"/>
<dbReference type="KEGG" id="chn:A605_10030"/>
<keyword evidence="3" id="KW-1185">Reference proteome</keyword>
<dbReference type="HOGENOM" id="CLU_075817_1_1_11"/>
<dbReference type="AlphaFoldDB" id="M1NNV5"/>
<evidence type="ECO:0008006" key="4">
    <source>
        <dbReference type="Google" id="ProtNLM"/>
    </source>
</evidence>
<proteinExistence type="predicted"/>
<dbReference type="PANTHER" id="PTHR40763">
    <property type="entry name" value="MEMBRANE PROTEIN-RELATED"/>
    <property type="match status" value="1"/>
</dbReference>
<gene>
    <name evidence="2" type="ORF">A605_10030</name>
</gene>
<dbReference type="RefSeq" id="WP_015401427.1">
    <property type="nucleotide sequence ID" value="NC_020302.1"/>
</dbReference>
<organism evidence="2 3">
    <name type="scientific">Corynebacterium halotolerans YIM 70093 = DSM 44683</name>
    <dbReference type="NCBI Taxonomy" id="1121362"/>
    <lineage>
        <taxon>Bacteria</taxon>
        <taxon>Bacillati</taxon>
        <taxon>Actinomycetota</taxon>
        <taxon>Actinomycetes</taxon>
        <taxon>Mycobacteriales</taxon>
        <taxon>Corynebacteriaceae</taxon>
        <taxon>Corynebacterium</taxon>
    </lineage>
</organism>
<sequence>MNDDNRPGKPRDEDREQLQADLTRLVGTGRLQFAEFDELMDIIWSTDDKTVLDRIRARYLTYQSPEAPQYPPQQPGYPPAQYQQPGYPPYQGHPQQPGQPQPPAHYGQPQPMAQPGAQHFPQPVAPPNQPVTSNMGAIRRSGEWTVPAHSTFKLNAASLHLDLRQAHAAAPVVTFDINANFSTIQVIVPPGVHVDNRMKESWSSSDIQVTAPAPGAPRVILTGSARGSEIKVETKQLTERGAVWRKLLGGGW</sequence>
<dbReference type="PANTHER" id="PTHR40763:SF5">
    <property type="entry name" value="MEMBRANE PROTEIN"/>
    <property type="match status" value="1"/>
</dbReference>
<evidence type="ECO:0000313" key="3">
    <source>
        <dbReference type="Proteomes" id="UP000011723"/>
    </source>
</evidence>
<evidence type="ECO:0000313" key="2">
    <source>
        <dbReference type="EMBL" id="AGF73008.1"/>
    </source>
</evidence>